<dbReference type="Proteomes" id="UP000636004">
    <property type="component" value="Unassembled WGS sequence"/>
</dbReference>
<reference evidence="4" key="1">
    <citation type="journal article" date="2014" name="Int. J. Syst. Evol. Microbiol.">
        <title>Complete genome sequence of Corynebacterium casei LMG S-19264T (=DSM 44701T), isolated from a smear-ripened cheese.</title>
        <authorList>
            <consortium name="US DOE Joint Genome Institute (JGI-PGF)"/>
            <person name="Walter F."/>
            <person name="Albersmeier A."/>
            <person name="Kalinowski J."/>
            <person name="Ruckert C."/>
        </authorList>
    </citation>
    <scope>NUCLEOTIDE SEQUENCE</scope>
    <source>
        <strain evidence="4">KCTC 12710</strain>
    </source>
</reference>
<dbReference type="SMART" id="SM00487">
    <property type="entry name" value="DEXDc"/>
    <property type="match status" value="1"/>
</dbReference>
<evidence type="ECO:0000256" key="2">
    <source>
        <dbReference type="SAM" id="Phobius"/>
    </source>
</evidence>
<keyword evidence="5" id="KW-1185">Reference proteome</keyword>
<dbReference type="PANTHER" id="PTHR47396:SF1">
    <property type="entry name" value="ATP-DEPENDENT HELICASE IRC3-RELATED"/>
    <property type="match status" value="1"/>
</dbReference>
<accession>A0A918VFS8</accession>
<dbReference type="InterPro" id="IPR027417">
    <property type="entry name" value="P-loop_NTPase"/>
</dbReference>
<dbReference type="RefSeq" id="WP_189362850.1">
    <property type="nucleotide sequence ID" value="NZ_BMWZ01000018.1"/>
</dbReference>
<protein>
    <recommendedName>
        <fullName evidence="3">Helicase ATP-binding domain-containing protein</fullName>
    </recommendedName>
</protein>
<evidence type="ECO:0000259" key="3">
    <source>
        <dbReference type="PROSITE" id="PS51192"/>
    </source>
</evidence>
<reference evidence="4" key="2">
    <citation type="submission" date="2020-09" db="EMBL/GenBank/DDBJ databases">
        <authorList>
            <person name="Sun Q."/>
            <person name="Kim S."/>
        </authorList>
    </citation>
    <scope>NUCLEOTIDE SEQUENCE</scope>
    <source>
        <strain evidence="4">KCTC 12710</strain>
    </source>
</reference>
<dbReference type="CDD" id="cd18785">
    <property type="entry name" value="SF2_C"/>
    <property type="match status" value="1"/>
</dbReference>
<keyword evidence="2" id="KW-0812">Transmembrane</keyword>
<dbReference type="GO" id="GO:0005829">
    <property type="term" value="C:cytosol"/>
    <property type="evidence" value="ECO:0007669"/>
    <property type="project" value="TreeGrafter"/>
</dbReference>
<feature type="compositionally biased region" description="Acidic residues" evidence="1">
    <location>
        <begin position="116"/>
        <end position="129"/>
    </location>
</feature>
<feature type="transmembrane region" description="Helical" evidence="2">
    <location>
        <begin position="723"/>
        <end position="743"/>
    </location>
</feature>
<dbReference type="InterPro" id="IPR006935">
    <property type="entry name" value="Helicase/UvrB_N"/>
</dbReference>
<dbReference type="PANTHER" id="PTHR47396">
    <property type="entry name" value="TYPE I RESTRICTION ENZYME ECOKI R PROTEIN"/>
    <property type="match status" value="1"/>
</dbReference>
<evidence type="ECO:0000256" key="1">
    <source>
        <dbReference type="SAM" id="MobiDB-lite"/>
    </source>
</evidence>
<gene>
    <name evidence="4" type="ORF">GCM10007028_36120</name>
</gene>
<sequence>MKQFPSDIKFKYDWRKYQQRVIDELEGHLDDNHLHIIAPPGSGKTVLGLEVAIQLDKPTLVFAPTVAIRNQWIQRFCELFLQVEQKPDWISRDIKNPKFLTVATYQALHAACTGTELDEEQEESEEENGNGDNGKGNGNSKTSEIIKLLQAQNIGTIVVDEAHHLKNAWWQSLTKVKKALNPTIVGLTATPPYDVSHLEWQRYIELNGPVDAEISVPELVVEGDLCPHQDYVFFSSPTIEESYKIDEYRQRIQTLFNDIKADQTLISALEKHPIYQKPNEQLDWIYTNLEYYSATLIFLNAIGKEITKDHLEIIGDKKFTVPELNYEWIEILLTFYLYKDADNFAEYETHQEKLTNKLKRNGAMERRSVNFRHNRKINNFLSSSISKLKSIDQIVDFEHDHLKQDLRMVILTDYIRKEFLVNQSTNSLELNKIGVLPIFEQLRRTNERNIKIGVLTGSLIIIPVSAIKAFKEVAAKYNIERLSTSSLPFDNQYLIVNSTEQLKHDIVHIITQVFQQGHIEVLVGTKSLLGEGWDAPSINSLILASFVGSYVLSNQMRGRAIRTERQNIDKTSNIWHLVCADTTAPDGGDDIQLLKRRFKAFVGVSFREKVSIENGIGRLDLPDQLTTEQEIVNLNNHMLTNAGQRHQLKEKWRQALESGATLIEEIKVPFPEDKEYKSLKTLYYNRTIKYLLSMLGSGLVGFGFEAIQGLGRAARHIRSKEDLLYWLMFIGGLGFVIFGRLAFKTFRAFVKYRDISKDIHQIGEALLESLIKVGTIHTDYSKLTVVSDVDDYGAVYCHLEGGTTYEKSTFIKSLHEIIGTVRNPRYIVIRKSFFLNVLAQKDYHSVPDILGRKKQFAEYFERQWRRFVGVCELVYTRTVEGRRLLLKSRIQSLASEFEDKTERINKWR</sequence>
<dbReference type="AlphaFoldDB" id="A0A918VFS8"/>
<keyword evidence="2" id="KW-0472">Membrane</keyword>
<evidence type="ECO:0000313" key="5">
    <source>
        <dbReference type="Proteomes" id="UP000636004"/>
    </source>
</evidence>
<dbReference type="InterPro" id="IPR050742">
    <property type="entry name" value="Helicase_Restrict-Modif_Enz"/>
</dbReference>
<evidence type="ECO:0000313" key="4">
    <source>
        <dbReference type="EMBL" id="GGZ94599.1"/>
    </source>
</evidence>
<name>A0A918VFS8_9FLAO</name>
<feature type="transmembrane region" description="Helical" evidence="2">
    <location>
        <begin position="690"/>
        <end position="711"/>
    </location>
</feature>
<dbReference type="SUPFAM" id="SSF52540">
    <property type="entry name" value="P-loop containing nucleoside triphosphate hydrolases"/>
    <property type="match status" value="2"/>
</dbReference>
<proteinExistence type="predicted"/>
<organism evidence="4 5">
    <name type="scientific">Algibacter mikhailovii</name>
    <dbReference type="NCBI Taxonomy" id="425498"/>
    <lineage>
        <taxon>Bacteria</taxon>
        <taxon>Pseudomonadati</taxon>
        <taxon>Bacteroidota</taxon>
        <taxon>Flavobacteriia</taxon>
        <taxon>Flavobacteriales</taxon>
        <taxon>Flavobacteriaceae</taxon>
        <taxon>Algibacter</taxon>
    </lineage>
</organism>
<feature type="transmembrane region" description="Helical" evidence="2">
    <location>
        <begin position="535"/>
        <end position="552"/>
    </location>
</feature>
<feature type="region of interest" description="Disordered" evidence="1">
    <location>
        <begin position="115"/>
        <end position="139"/>
    </location>
</feature>
<comment type="caution">
    <text evidence="4">The sequence shown here is derived from an EMBL/GenBank/DDBJ whole genome shotgun (WGS) entry which is preliminary data.</text>
</comment>
<dbReference type="InterPro" id="IPR014001">
    <property type="entry name" value="Helicase_ATP-bd"/>
</dbReference>
<dbReference type="EMBL" id="BMWZ01000018">
    <property type="protein sequence ID" value="GGZ94599.1"/>
    <property type="molecule type" value="Genomic_DNA"/>
</dbReference>
<dbReference type="Pfam" id="PF04851">
    <property type="entry name" value="ResIII"/>
    <property type="match status" value="1"/>
</dbReference>
<keyword evidence="2" id="KW-1133">Transmembrane helix</keyword>
<dbReference type="Gene3D" id="3.40.50.300">
    <property type="entry name" value="P-loop containing nucleotide triphosphate hydrolases"/>
    <property type="match status" value="2"/>
</dbReference>
<dbReference type="GO" id="GO:0016787">
    <property type="term" value="F:hydrolase activity"/>
    <property type="evidence" value="ECO:0007669"/>
    <property type="project" value="InterPro"/>
</dbReference>
<dbReference type="GO" id="GO:0005524">
    <property type="term" value="F:ATP binding"/>
    <property type="evidence" value="ECO:0007669"/>
    <property type="project" value="InterPro"/>
</dbReference>
<dbReference type="GO" id="GO:0003677">
    <property type="term" value="F:DNA binding"/>
    <property type="evidence" value="ECO:0007669"/>
    <property type="project" value="InterPro"/>
</dbReference>
<dbReference type="PROSITE" id="PS51192">
    <property type="entry name" value="HELICASE_ATP_BIND_1"/>
    <property type="match status" value="1"/>
</dbReference>
<feature type="domain" description="Helicase ATP-binding" evidence="3">
    <location>
        <begin position="25"/>
        <end position="209"/>
    </location>
</feature>